<proteinExistence type="predicted"/>
<evidence type="ECO:0000256" key="5">
    <source>
        <dbReference type="ARBA" id="ARBA00023002"/>
    </source>
</evidence>
<dbReference type="GO" id="GO:0031418">
    <property type="term" value="F:L-ascorbic acid binding"/>
    <property type="evidence" value="ECO:0007669"/>
    <property type="project" value="UniProtKB-KW"/>
</dbReference>
<organism evidence="8 9">
    <name type="scientific">Phaeodactylibacter xiamenensis</name>
    <dbReference type="NCBI Taxonomy" id="1524460"/>
    <lineage>
        <taxon>Bacteria</taxon>
        <taxon>Pseudomonadati</taxon>
        <taxon>Bacteroidota</taxon>
        <taxon>Saprospiria</taxon>
        <taxon>Saprospirales</taxon>
        <taxon>Haliscomenobacteraceae</taxon>
        <taxon>Phaeodactylibacter</taxon>
    </lineage>
</organism>
<dbReference type="GO" id="GO:0071456">
    <property type="term" value="P:cellular response to hypoxia"/>
    <property type="evidence" value="ECO:0007669"/>
    <property type="project" value="TreeGrafter"/>
</dbReference>
<protein>
    <recommendedName>
        <fullName evidence="7">Fe2OG dioxygenase domain-containing protein</fullName>
    </recommendedName>
</protein>
<keyword evidence="9" id="KW-1185">Reference proteome</keyword>
<gene>
    <name evidence="8" type="ORF">IX84_12700</name>
</gene>
<evidence type="ECO:0000256" key="4">
    <source>
        <dbReference type="ARBA" id="ARBA00022964"/>
    </source>
</evidence>
<dbReference type="InterPro" id="IPR051559">
    <property type="entry name" value="HIF_prolyl_hydroxylases"/>
</dbReference>
<dbReference type="EMBL" id="JPOS01000029">
    <property type="protein sequence ID" value="KGE87969.1"/>
    <property type="molecule type" value="Genomic_DNA"/>
</dbReference>
<dbReference type="Gene3D" id="2.60.120.620">
    <property type="entry name" value="q2cbj1_9rhob like domain"/>
    <property type="match status" value="1"/>
</dbReference>
<keyword evidence="3" id="KW-0847">Vitamin C</keyword>
<evidence type="ECO:0000256" key="6">
    <source>
        <dbReference type="ARBA" id="ARBA00023004"/>
    </source>
</evidence>
<dbReference type="STRING" id="1524460.IX84_12700"/>
<feature type="domain" description="Fe2OG dioxygenase" evidence="7">
    <location>
        <begin position="110"/>
        <end position="209"/>
    </location>
</feature>
<dbReference type="Proteomes" id="UP000029736">
    <property type="component" value="Unassembled WGS sequence"/>
</dbReference>
<dbReference type="AlphaFoldDB" id="A0A098S6H0"/>
<dbReference type="PANTHER" id="PTHR12907">
    <property type="entry name" value="EGL NINE HOMOLOG-RELATED"/>
    <property type="match status" value="1"/>
</dbReference>
<evidence type="ECO:0000256" key="3">
    <source>
        <dbReference type="ARBA" id="ARBA00022896"/>
    </source>
</evidence>
<keyword evidence="6" id="KW-0408">Iron</keyword>
<dbReference type="InterPro" id="IPR006620">
    <property type="entry name" value="Pro_4_hyd_alph"/>
</dbReference>
<name>A0A098S6H0_9BACT</name>
<accession>A0A098S6H0</accession>
<dbReference type="InterPro" id="IPR005123">
    <property type="entry name" value="Oxoglu/Fe-dep_dioxygenase_dom"/>
</dbReference>
<dbReference type="RefSeq" id="WP_044220694.1">
    <property type="nucleotide sequence ID" value="NZ_JBKAGJ010000012.1"/>
</dbReference>
<evidence type="ECO:0000259" key="7">
    <source>
        <dbReference type="PROSITE" id="PS51471"/>
    </source>
</evidence>
<keyword evidence="4" id="KW-0223">Dioxygenase</keyword>
<evidence type="ECO:0000256" key="1">
    <source>
        <dbReference type="ARBA" id="ARBA00001961"/>
    </source>
</evidence>
<dbReference type="Pfam" id="PF13640">
    <property type="entry name" value="2OG-FeII_Oxy_3"/>
    <property type="match status" value="1"/>
</dbReference>
<evidence type="ECO:0000313" key="8">
    <source>
        <dbReference type="EMBL" id="KGE87969.1"/>
    </source>
</evidence>
<keyword evidence="2" id="KW-0479">Metal-binding</keyword>
<keyword evidence="5" id="KW-0560">Oxidoreductase</keyword>
<dbReference type="PROSITE" id="PS51471">
    <property type="entry name" value="FE2OG_OXY"/>
    <property type="match status" value="1"/>
</dbReference>
<dbReference type="GO" id="GO:0008198">
    <property type="term" value="F:ferrous iron binding"/>
    <property type="evidence" value="ECO:0007669"/>
    <property type="project" value="TreeGrafter"/>
</dbReference>
<reference evidence="8 9" key="1">
    <citation type="journal article" date="2014" name="Int. J. Syst. Evol. Microbiol.">
        <title>Phaeodactylibacter xiamenensis gen. nov., sp. nov., a member of the family Saprospiraceae isolated from the marine alga Phaeodactylum tricornutum.</title>
        <authorList>
            <person name="Chen Z.Jr."/>
            <person name="Lei X."/>
            <person name="Lai Q."/>
            <person name="Li Y."/>
            <person name="Zhang B."/>
            <person name="Zhang J."/>
            <person name="Zhang H."/>
            <person name="Yang L."/>
            <person name="Zheng W."/>
            <person name="Tian Y."/>
            <person name="Yu Z."/>
            <person name="Xu H.Jr."/>
            <person name="Zheng T."/>
        </authorList>
    </citation>
    <scope>NUCLEOTIDE SEQUENCE [LARGE SCALE GENOMIC DNA]</scope>
    <source>
        <strain evidence="8 9">KD52</strain>
    </source>
</reference>
<sequence length="214" mass="24578">MTKTIALLQEATYEQASIEIAERGYSIIDGFLSPVEVSQILNTIHAEEAEGAFNPAGIGQGADFQRNQKIRRDEIRWIDHNDPPVSCLPYFERLQNMIRYLNRTCYLGIRDMEMHFAVYQPGGFYKRHLDVFHRTQSRKLSAICYLNPEWTAADGGALKLYLPNEDGTEETLTVLPEAGRLMLFESHAIEHEVEVAHRERCSITGWLKDETQLF</sequence>
<dbReference type="OrthoDB" id="9783171at2"/>
<dbReference type="PANTHER" id="PTHR12907:SF26">
    <property type="entry name" value="HIF PROLYL HYDROXYLASE, ISOFORM C"/>
    <property type="match status" value="1"/>
</dbReference>
<comment type="caution">
    <text evidence="8">The sequence shown here is derived from an EMBL/GenBank/DDBJ whole genome shotgun (WGS) entry which is preliminary data.</text>
</comment>
<dbReference type="InterPro" id="IPR044862">
    <property type="entry name" value="Pro_4_hyd_alph_FE2OG_OXY"/>
</dbReference>
<comment type="cofactor">
    <cofactor evidence="1">
        <name>L-ascorbate</name>
        <dbReference type="ChEBI" id="CHEBI:38290"/>
    </cofactor>
</comment>
<dbReference type="GO" id="GO:0031543">
    <property type="term" value="F:peptidyl-proline dioxygenase activity"/>
    <property type="evidence" value="ECO:0007669"/>
    <property type="project" value="TreeGrafter"/>
</dbReference>
<evidence type="ECO:0000256" key="2">
    <source>
        <dbReference type="ARBA" id="ARBA00022723"/>
    </source>
</evidence>
<dbReference type="SMART" id="SM00702">
    <property type="entry name" value="P4Hc"/>
    <property type="match status" value="1"/>
</dbReference>
<evidence type="ECO:0000313" key="9">
    <source>
        <dbReference type="Proteomes" id="UP000029736"/>
    </source>
</evidence>